<dbReference type="InterPro" id="IPR013974">
    <property type="entry name" value="SAF"/>
</dbReference>
<dbReference type="CDD" id="cd11614">
    <property type="entry name" value="SAF_CpaB_FlgA_like"/>
    <property type="match status" value="1"/>
</dbReference>
<evidence type="ECO:0000259" key="8">
    <source>
        <dbReference type="SMART" id="SM00858"/>
    </source>
</evidence>
<gene>
    <name evidence="9" type="ordered locus">Fraau_2054</name>
</gene>
<dbReference type="AlphaFoldDB" id="H8L2S9"/>
<evidence type="ECO:0000256" key="1">
    <source>
        <dbReference type="ARBA" id="ARBA00004418"/>
    </source>
</evidence>
<dbReference type="EMBL" id="CP003350">
    <property type="protein sequence ID" value="AFC86438.1"/>
    <property type="molecule type" value="Genomic_DNA"/>
</dbReference>
<dbReference type="Proteomes" id="UP000005234">
    <property type="component" value="Chromosome"/>
</dbReference>
<feature type="chain" id="PRO_5005134631" description="Flagella basal body P-ring formation protein FlgA" evidence="7">
    <location>
        <begin position="20"/>
        <end position="223"/>
    </location>
</feature>
<evidence type="ECO:0000256" key="3">
    <source>
        <dbReference type="ARBA" id="ARBA00014754"/>
    </source>
</evidence>
<evidence type="ECO:0000256" key="4">
    <source>
        <dbReference type="ARBA" id="ARBA00022729"/>
    </source>
</evidence>
<proteinExistence type="inferred from homology"/>
<dbReference type="PANTHER" id="PTHR36307">
    <property type="entry name" value="FLAGELLA BASAL BODY P-RING FORMATION PROTEIN FLGA"/>
    <property type="match status" value="1"/>
</dbReference>
<dbReference type="Pfam" id="PF13144">
    <property type="entry name" value="ChapFlgA"/>
    <property type="match status" value="1"/>
</dbReference>
<keyword evidence="9" id="KW-0966">Cell projection</keyword>
<evidence type="ECO:0000313" key="10">
    <source>
        <dbReference type="Proteomes" id="UP000005234"/>
    </source>
</evidence>
<dbReference type="GO" id="GO:0042597">
    <property type="term" value="C:periplasmic space"/>
    <property type="evidence" value="ECO:0007669"/>
    <property type="project" value="UniProtKB-SubCell"/>
</dbReference>
<keyword evidence="4 7" id="KW-0732">Signal</keyword>
<keyword evidence="7" id="KW-1005">Bacterial flagellum biogenesis</keyword>
<name>H8L2S9_FRAAD</name>
<dbReference type="eggNOG" id="COG1261">
    <property type="taxonomic scope" value="Bacteria"/>
</dbReference>
<evidence type="ECO:0000256" key="5">
    <source>
        <dbReference type="ARBA" id="ARBA00022764"/>
    </source>
</evidence>
<dbReference type="Gene3D" id="2.30.30.760">
    <property type="match status" value="1"/>
</dbReference>
<keyword evidence="9" id="KW-0969">Cilium</keyword>
<dbReference type="KEGG" id="fau:Fraau_2054"/>
<evidence type="ECO:0000256" key="7">
    <source>
        <dbReference type="RuleBase" id="RU362063"/>
    </source>
</evidence>
<protein>
    <recommendedName>
        <fullName evidence="3 7">Flagella basal body P-ring formation protein FlgA</fullName>
    </recommendedName>
</protein>
<keyword evidence="10" id="KW-1185">Reference proteome</keyword>
<dbReference type="STRING" id="767434.Fraau_2054"/>
<dbReference type="PANTHER" id="PTHR36307:SF1">
    <property type="entry name" value="FLAGELLA BASAL BODY P-RING FORMATION PROTEIN FLGA"/>
    <property type="match status" value="1"/>
</dbReference>
<dbReference type="GO" id="GO:0044780">
    <property type="term" value="P:bacterial-type flagellum assembly"/>
    <property type="evidence" value="ECO:0007669"/>
    <property type="project" value="InterPro"/>
</dbReference>
<dbReference type="PROSITE" id="PS51257">
    <property type="entry name" value="PROKAR_LIPOPROTEIN"/>
    <property type="match status" value="1"/>
</dbReference>
<comment type="function">
    <text evidence="6 7">Involved in the assembly process of the P-ring formation. It may associate with FlgF on the rod constituting a structure essential for the P-ring assembly or may act as a modulator protein for the P-ring assembly.</text>
</comment>
<dbReference type="Gene3D" id="3.90.1210.10">
    <property type="entry name" value="Antifreeze-like/N-acetylneuraminic acid synthase C-terminal domain"/>
    <property type="match status" value="1"/>
</dbReference>
<dbReference type="OrthoDB" id="1669037at2"/>
<dbReference type="SMART" id="SM00858">
    <property type="entry name" value="SAF"/>
    <property type="match status" value="1"/>
</dbReference>
<organism evidence="9 10">
    <name type="scientific">Frateuria aurantia (strain ATCC 33424 / DSM 6220 / KCTC 2777 / LMG 1558 / NBRC 3245 / NCIMB 13370)</name>
    <name type="common">Acetobacter aurantius</name>
    <dbReference type="NCBI Taxonomy" id="767434"/>
    <lineage>
        <taxon>Bacteria</taxon>
        <taxon>Pseudomonadati</taxon>
        <taxon>Pseudomonadota</taxon>
        <taxon>Gammaproteobacteria</taxon>
        <taxon>Lysobacterales</taxon>
        <taxon>Rhodanobacteraceae</taxon>
        <taxon>Frateuria</taxon>
    </lineage>
</organism>
<evidence type="ECO:0000313" key="9">
    <source>
        <dbReference type="EMBL" id="AFC86438.1"/>
    </source>
</evidence>
<keyword evidence="9" id="KW-0282">Flagellum</keyword>
<feature type="domain" description="SAF" evidence="8">
    <location>
        <begin position="98"/>
        <end position="160"/>
    </location>
</feature>
<comment type="subcellular location">
    <subcellularLocation>
        <location evidence="1 7">Periplasm</location>
    </subcellularLocation>
</comment>
<keyword evidence="5 7" id="KW-0574">Periplasm</keyword>
<comment type="similarity">
    <text evidence="2 7">Belongs to the FlgA family.</text>
</comment>
<dbReference type="InterPro" id="IPR039246">
    <property type="entry name" value="Flagellar_FlgA"/>
</dbReference>
<accession>H8L2S9</accession>
<sequence>MMGRWLLCGLLGLAGACMGADLDQLAQRAVRSVAPPGADPEFTGFGSAAVAGMARTCRGVLDRQVVTSRLAPRMEVRFQCHDVPGWVTHRVVLWHVYQPVLVTSRPLARLDAINADTARFERRDLTLLGYGYITDASILGQRYVGRPLGAGVVLTPSMLMHHELIRTGDQVLLQSRFDGLVVQVAAMALSGGDQGDRVRVRNSSSGKVVEAVVMAQGVAQVLP</sequence>
<dbReference type="NCBIfam" id="TIGR03170">
    <property type="entry name" value="flgA_cterm"/>
    <property type="match status" value="1"/>
</dbReference>
<dbReference type="InterPro" id="IPR017585">
    <property type="entry name" value="SAF_FlgA"/>
</dbReference>
<feature type="signal peptide" evidence="7">
    <location>
        <begin position="1"/>
        <end position="19"/>
    </location>
</feature>
<reference evidence="9" key="1">
    <citation type="submission" date="2012-02" db="EMBL/GenBank/DDBJ databases">
        <title>The complete genome of Frateuria aurantia DSM 6220.</title>
        <authorList>
            <consortium name="US DOE Joint Genome Institute (JGI-PGF)"/>
            <person name="Lucas S."/>
            <person name="Copeland A."/>
            <person name="Lapidus A."/>
            <person name="Glavina del Rio T."/>
            <person name="Dalin E."/>
            <person name="Tice H."/>
            <person name="Bruce D."/>
            <person name="Goodwin L."/>
            <person name="Pitluck S."/>
            <person name="Peters L."/>
            <person name="Ovchinnikova G."/>
            <person name="Teshima H."/>
            <person name="Kyrpides N."/>
            <person name="Mavromatis K."/>
            <person name="Ivanova N."/>
            <person name="Brettin T."/>
            <person name="Detter J.C."/>
            <person name="Han C."/>
            <person name="Larimer F."/>
            <person name="Land M."/>
            <person name="Hauser L."/>
            <person name="Markowitz V."/>
            <person name="Cheng J.-F."/>
            <person name="Hugenholtz P."/>
            <person name="Woyke T."/>
            <person name="Wu D."/>
            <person name="Brambilla E."/>
            <person name="Klenk H.-P."/>
            <person name="Eisen J.A."/>
        </authorList>
    </citation>
    <scope>NUCLEOTIDE SEQUENCE</scope>
    <source>
        <strain evidence="9">DSM 6220</strain>
    </source>
</reference>
<dbReference type="HOGENOM" id="CLU_1238698_0_0_6"/>
<evidence type="ECO:0000256" key="2">
    <source>
        <dbReference type="ARBA" id="ARBA00010474"/>
    </source>
</evidence>
<evidence type="ECO:0000256" key="6">
    <source>
        <dbReference type="ARBA" id="ARBA00025643"/>
    </source>
</evidence>